<feature type="domain" description="DUF4130" evidence="1">
    <location>
        <begin position="83"/>
        <end position="252"/>
    </location>
</feature>
<dbReference type="Pfam" id="PF13566">
    <property type="entry name" value="DUF4130"/>
    <property type="match status" value="1"/>
</dbReference>
<name>A0A1W1Z0T9_9FLAO</name>
<dbReference type="NCBIfam" id="TIGR03915">
    <property type="entry name" value="SAM_7_link_chp"/>
    <property type="match status" value="1"/>
</dbReference>
<dbReference type="InterPro" id="IPR023875">
    <property type="entry name" value="DNA_repair_put"/>
</dbReference>
<protein>
    <submittedName>
        <fullName evidence="2">Probable DNA metabolism protein</fullName>
    </submittedName>
</protein>
<dbReference type="EMBL" id="FWXS01000002">
    <property type="protein sequence ID" value="SMC41993.1"/>
    <property type="molecule type" value="Genomic_DNA"/>
</dbReference>
<organism evidence="2 3">
    <name type="scientific">Moheibacter sediminis</name>
    <dbReference type="NCBI Taxonomy" id="1434700"/>
    <lineage>
        <taxon>Bacteria</taxon>
        <taxon>Pseudomonadati</taxon>
        <taxon>Bacteroidota</taxon>
        <taxon>Flavobacteriia</taxon>
        <taxon>Flavobacteriales</taxon>
        <taxon>Weeksellaceae</taxon>
        <taxon>Moheibacter</taxon>
    </lineage>
</organism>
<keyword evidence="3" id="KW-1185">Reference proteome</keyword>
<dbReference type="STRING" id="1434700.SAMN06296427_10287"/>
<evidence type="ECO:0000259" key="1">
    <source>
        <dbReference type="Pfam" id="PF13566"/>
    </source>
</evidence>
<evidence type="ECO:0000313" key="2">
    <source>
        <dbReference type="EMBL" id="SMC41993.1"/>
    </source>
</evidence>
<dbReference type="InterPro" id="IPR025404">
    <property type="entry name" value="DUF4130"/>
</dbReference>
<dbReference type="Proteomes" id="UP000192393">
    <property type="component" value="Unassembled WGS sequence"/>
</dbReference>
<sequence>MKIYVFDGSFYGILTAIFDSYFRKEYPIQLISKDNSSLNMFDEQIEVITDSDKAKRVWKGIQNKISKTHQKHFYDSLLSEKPEIFQHLLDYAHYIFDNPEGFDGNYGNEHVLALAQMSQKVHREKHRMEAFIRFQKSADGMFFAIIHPDYNVIPLLTRHFKNRYTDQSWVIYDEKRKYGIHYDLNSVHEITIHQIDAKTALTKSDEIFIDENENLYQQLWKDYFKSTNIIERKNTKLHIQHVPKRYWRYLTEKQV</sequence>
<dbReference type="OrthoDB" id="5290748at2"/>
<proteinExistence type="predicted"/>
<reference evidence="2 3" key="1">
    <citation type="submission" date="2017-04" db="EMBL/GenBank/DDBJ databases">
        <authorList>
            <person name="Afonso C.L."/>
            <person name="Miller P.J."/>
            <person name="Scott M.A."/>
            <person name="Spackman E."/>
            <person name="Goraichik I."/>
            <person name="Dimitrov K.M."/>
            <person name="Suarez D.L."/>
            <person name="Swayne D.E."/>
        </authorList>
    </citation>
    <scope>NUCLEOTIDE SEQUENCE [LARGE SCALE GENOMIC DNA]</scope>
    <source>
        <strain evidence="2 3">CGMCC 1.12708</strain>
    </source>
</reference>
<accession>A0A1W1Z0T9</accession>
<dbReference type="RefSeq" id="WP_084016150.1">
    <property type="nucleotide sequence ID" value="NZ_FWXS01000002.1"/>
</dbReference>
<dbReference type="AlphaFoldDB" id="A0A1W1Z0T9"/>
<evidence type="ECO:0000313" key="3">
    <source>
        <dbReference type="Proteomes" id="UP000192393"/>
    </source>
</evidence>
<gene>
    <name evidence="2" type="ORF">SAMN06296427_10287</name>
</gene>